<dbReference type="Gramene" id="rna14107">
    <property type="protein sequence ID" value="RHN66176.1"/>
    <property type="gene ID" value="gene14107"/>
</dbReference>
<protein>
    <submittedName>
        <fullName evidence="2">Nodule Cysteine-Rich (NCR) secreted peptide</fullName>
    </submittedName>
    <submittedName>
        <fullName evidence="4">Putative Late nodulin</fullName>
    </submittedName>
</protein>
<dbReference type="Pfam" id="PF07127">
    <property type="entry name" value="Nodulin_late"/>
    <property type="match status" value="1"/>
</dbReference>
<dbReference type="HOGENOM" id="CLU_2609628_0_0_1"/>
<organism evidence="2 6">
    <name type="scientific">Medicago truncatula</name>
    <name type="common">Barrel medic</name>
    <name type="synonym">Medicago tribuloides</name>
    <dbReference type="NCBI Taxonomy" id="3880"/>
    <lineage>
        <taxon>Eukaryota</taxon>
        <taxon>Viridiplantae</taxon>
        <taxon>Streptophyta</taxon>
        <taxon>Embryophyta</taxon>
        <taxon>Tracheophyta</taxon>
        <taxon>Spermatophyta</taxon>
        <taxon>Magnoliopsida</taxon>
        <taxon>eudicotyledons</taxon>
        <taxon>Gunneridae</taxon>
        <taxon>Pentapetalae</taxon>
        <taxon>rosids</taxon>
        <taxon>fabids</taxon>
        <taxon>Fabales</taxon>
        <taxon>Fabaceae</taxon>
        <taxon>Papilionoideae</taxon>
        <taxon>50 kb inversion clade</taxon>
        <taxon>NPAAA clade</taxon>
        <taxon>Hologalegina</taxon>
        <taxon>IRL clade</taxon>
        <taxon>Trifolieae</taxon>
        <taxon>Medicago</taxon>
    </lineage>
</organism>
<evidence type="ECO:0000313" key="3">
    <source>
        <dbReference type="EMBL" id="AFK35916.1"/>
    </source>
</evidence>
<dbReference type="Proteomes" id="UP000265566">
    <property type="component" value="Chromosome 3"/>
</dbReference>
<gene>
    <name evidence="2" type="ordered locus">MTR_3g028440</name>
    <name evidence="4" type="ORF">MtrunA17_Chr3g0087971</name>
</gene>
<dbReference type="AlphaFoldDB" id="G7IZF0"/>
<evidence type="ECO:0000313" key="6">
    <source>
        <dbReference type="Proteomes" id="UP000002051"/>
    </source>
</evidence>
<dbReference type="EnsemblPlants" id="AES69394">
    <property type="protein sequence ID" value="AES69394"/>
    <property type="gene ID" value="MTR_3g028440"/>
</dbReference>
<reference evidence="7" key="5">
    <citation type="journal article" date="2018" name="Nat. Plants">
        <title>Whole-genome landscape of Medicago truncatula symbiotic genes.</title>
        <authorList>
            <person name="Pecrix Y."/>
            <person name="Staton S.E."/>
            <person name="Sallet E."/>
            <person name="Lelandais-Briere C."/>
            <person name="Moreau S."/>
            <person name="Carrere S."/>
            <person name="Blein T."/>
            <person name="Jardinaud M.F."/>
            <person name="Latrasse D."/>
            <person name="Zouine M."/>
            <person name="Zahm M."/>
            <person name="Kreplak J."/>
            <person name="Mayjonade B."/>
            <person name="Satge C."/>
            <person name="Perez M."/>
            <person name="Cauet S."/>
            <person name="Marande W."/>
            <person name="Chantry-Darmon C."/>
            <person name="Lopez-Roques C."/>
            <person name="Bouchez O."/>
            <person name="Berard A."/>
            <person name="Debelle F."/>
            <person name="Munos S."/>
            <person name="Bendahmane A."/>
            <person name="Berges H."/>
            <person name="Niebel A."/>
            <person name="Buitink J."/>
            <person name="Frugier F."/>
            <person name="Benhamed M."/>
            <person name="Crespi M."/>
            <person name="Gouzy J."/>
            <person name="Gamas P."/>
        </authorList>
    </citation>
    <scope>NUCLEOTIDE SEQUENCE [LARGE SCALE GENOMIC DNA]</scope>
    <source>
        <strain evidence="7">cv. Jemalong A17</strain>
    </source>
</reference>
<name>G7IZF0_MEDTR</name>
<reference evidence="2 6" key="1">
    <citation type="journal article" date="2011" name="Nature">
        <title>The Medicago genome provides insight into the evolution of rhizobial symbioses.</title>
        <authorList>
            <person name="Young N.D."/>
            <person name="Debelle F."/>
            <person name="Oldroyd G.E."/>
            <person name="Geurts R."/>
            <person name="Cannon S.B."/>
            <person name="Udvardi M.K."/>
            <person name="Benedito V.A."/>
            <person name="Mayer K.F."/>
            <person name="Gouzy J."/>
            <person name="Schoof H."/>
            <person name="Van de Peer Y."/>
            <person name="Proost S."/>
            <person name="Cook D.R."/>
            <person name="Meyers B.C."/>
            <person name="Spannagl M."/>
            <person name="Cheung F."/>
            <person name="De Mita S."/>
            <person name="Krishnakumar V."/>
            <person name="Gundlach H."/>
            <person name="Zhou S."/>
            <person name="Mudge J."/>
            <person name="Bharti A.K."/>
            <person name="Murray J.D."/>
            <person name="Naoumkina M.A."/>
            <person name="Rosen B."/>
            <person name="Silverstein K.A."/>
            <person name="Tang H."/>
            <person name="Rombauts S."/>
            <person name="Zhao P.X."/>
            <person name="Zhou P."/>
            <person name="Barbe V."/>
            <person name="Bardou P."/>
            <person name="Bechner M."/>
            <person name="Bellec A."/>
            <person name="Berger A."/>
            <person name="Berges H."/>
            <person name="Bidwell S."/>
            <person name="Bisseling T."/>
            <person name="Choisne N."/>
            <person name="Couloux A."/>
            <person name="Denny R."/>
            <person name="Deshpande S."/>
            <person name="Dai X."/>
            <person name="Doyle J.J."/>
            <person name="Dudez A.M."/>
            <person name="Farmer A.D."/>
            <person name="Fouteau S."/>
            <person name="Franken C."/>
            <person name="Gibelin C."/>
            <person name="Gish J."/>
            <person name="Goldstein S."/>
            <person name="Gonzalez A.J."/>
            <person name="Green P.J."/>
            <person name="Hallab A."/>
            <person name="Hartog M."/>
            <person name="Hua A."/>
            <person name="Humphray S.J."/>
            <person name="Jeong D.H."/>
            <person name="Jing Y."/>
            <person name="Jocker A."/>
            <person name="Kenton S.M."/>
            <person name="Kim D.J."/>
            <person name="Klee K."/>
            <person name="Lai H."/>
            <person name="Lang C."/>
            <person name="Lin S."/>
            <person name="Macmil S.L."/>
            <person name="Magdelenat G."/>
            <person name="Matthews L."/>
            <person name="McCorrison J."/>
            <person name="Monaghan E.L."/>
            <person name="Mun J.H."/>
            <person name="Najar F.Z."/>
            <person name="Nicholson C."/>
            <person name="Noirot C."/>
            <person name="O'Bleness M."/>
            <person name="Paule C.R."/>
            <person name="Poulain J."/>
            <person name="Prion F."/>
            <person name="Qin B."/>
            <person name="Qu C."/>
            <person name="Retzel E.F."/>
            <person name="Riddle C."/>
            <person name="Sallet E."/>
            <person name="Samain S."/>
            <person name="Samson N."/>
            <person name="Sanders I."/>
            <person name="Saurat O."/>
            <person name="Scarpelli C."/>
            <person name="Schiex T."/>
            <person name="Segurens B."/>
            <person name="Severin A.J."/>
            <person name="Sherrier D.J."/>
            <person name="Shi R."/>
            <person name="Sims S."/>
            <person name="Singer S.R."/>
            <person name="Sinharoy S."/>
            <person name="Sterck L."/>
            <person name="Viollet A."/>
            <person name="Wang B.B."/>
            <person name="Wang K."/>
            <person name="Wang M."/>
            <person name="Wang X."/>
            <person name="Warfsmann J."/>
            <person name="Weissenbach J."/>
            <person name="White D.D."/>
            <person name="White J.D."/>
            <person name="Wiley G.B."/>
            <person name="Wincker P."/>
            <person name="Xing Y."/>
            <person name="Yang L."/>
            <person name="Yao Z."/>
            <person name="Ying F."/>
            <person name="Zhai J."/>
            <person name="Zhou L."/>
            <person name="Zuber A."/>
            <person name="Denarie J."/>
            <person name="Dixon R.A."/>
            <person name="May G.D."/>
            <person name="Schwartz D.C."/>
            <person name="Rogers J."/>
            <person name="Quetier F."/>
            <person name="Town C.D."/>
            <person name="Roe B.A."/>
        </authorList>
    </citation>
    <scope>NUCLEOTIDE SEQUENCE [LARGE SCALE GENOMIC DNA]</scope>
    <source>
        <strain evidence="2">A17</strain>
        <strain evidence="5 6">cv. Jemalong A17</strain>
    </source>
</reference>
<evidence type="ECO:0000313" key="7">
    <source>
        <dbReference type="Proteomes" id="UP000265566"/>
    </source>
</evidence>
<reference evidence="4" key="6">
    <citation type="journal article" date="2018" name="Nat. Plants">
        <title>Whole-genome landscape of Medicago truncatula symbiotic genes.</title>
        <authorList>
            <person name="Pecrix Y."/>
            <person name="Gamas P."/>
            <person name="Carrere S."/>
        </authorList>
    </citation>
    <scope>NUCLEOTIDE SEQUENCE</scope>
    <source>
        <tissue evidence="4">Leaves</tissue>
    </source>
</reference>
<dbReference type="PaxDb" id="3880-AES69394"/>
<accession>G7IZF0</accession>
<dbReference type="EMBL" id="CM001219">
    <property type="protein sequence ID" value="AES69394.1"/>
    <property type="molecule type" value="Genomic_DNA"/>
</dbReference>
<evidence type="ECO:0000259" key="1">
    <source>
        <dbReference type="Pfam" id="PF07127"/>
    </source>
</evidence>
<keyword evidence="6" id="KW-1185">Reference proteome</keyword>
<reference evidence="5" key="4">
    <citation type="submission" date="2015-04" db="UniProtKB">
        <authorList>
            <consortium name="EnsemblPlants"/>
        </authorList>
    </citation>
    <scope>IDENTIFICATION</scope>
    <source>
        <strain evidence="5">cv. Jemalong A17</strain>
    </source>
</reference>
<proteinExistence type="evidence at transcript level"/>
<reference evidence="2 6" key="3">
    <citation type="journal article" date="2014" name="BMC Genomics">
        <title>An improved genome release (version Mt4.0) for the model legume Medicago truncatula.</title>
        <authorList>
            <person name="Tang H."/>
            <person name="Krishnakumar V."/>
            <person name="Bidwell S."/>
            <person name="Rosen B."/>
            <person name="Chan A."/>
            <person name="Zhou S."/>
            <person name="Gentzbittel L."/>
            <person name="Childs K.L."/>
            <person name="Yandell M."/>
            <person name="Gundlach H."/>
            <person name="Mayer K.F."/>
            <person name="Schwartz D.C."/>
            <person name="Town C.D."/>
        </authorList>
    </citation>
    <scope>GENOME REANNOTATION</scope>
    <source>
        <strain evidence="5 6">cv. Jemalong A17</strain>
    </source>
</reference>
<evidence type="ECO:0000313" key="5">
    <source>
        <dbReference type="EnsemblPlants" id="AES69394"/>
    </source>
</evidence>
<dbReference type="GO" id="GO:0046872">
    <property type="term" value="F:metal ion binding"/>
    <property type="evidence" value="ECO:0007669"/>
    <property type="project" value="InterPro"/>
</dbReference>
<reference evidence="3" key="2">
    <citation type="submission" date="2012-05" db="EMBL/GenBank/DDBJ databases">
        <authorList>
            <person name="Krishnakumar V."/>
            <person name="Cheung F."/>
            <person name="Xiao Y."/>
            <person name="Chan A."/>
            <person name="Moskal W.A."/>
            <person name="Town C.D."/>
        </authorList>
    </citation>
    <scope>NUCLEOTIDE SEQUENCE</scope>
</reference>
<dbReference type="Proteomes" id="UP000002051">
    <property type="component" value="Chromosome 3"/>
</dbReference>
<dbReference type="EMBL" id="BT136121">
    <property type="protein sequence ID" value="AFK35916.1"/>
    <property type="molecule type" value="mRNA"/>
</dbReference>
<sequence>MSTIVNYVCSMMIICLFQFTVATNFERKQISFSFFMKEYWPCVTDDDCPSDLCKKVDQIPKCVGGLCKCFPIRFGQWER</sequence>
<dbReference type="EMBL" id="PSQE01000003">
    <property type="protein sequence ID" value="RHN66176.1"/>
    <property type="molecule type" value="Genomic_DNA"/>
</dbReference>
<evidence type="ECO:0000313" key="4">
    <source>
        <dbReference type="EMBL" id="RHN66176.1"/>
    </source>
</evidence>
<evidence type="ECO:0000313" key="2">
    <source>
        <dbReference type="EMBL" id="AES69394.1"/>
    </source>
</evidence>
<feature type="domain" description="Late nodulin" evidence="1">
    <location>
        <begin position="1"/>
        <end position="68"/>
    </location>
</feature>
<dbReference type="InterPro" id="IPR009810">
    <property type="entry name" value="Nodulin_late_dom"/>
</dbReference>